<accession>A0A4Z1FH66</accession>
<protein>
    <recommendedName>
        <fullName evidence="3">C2H2-type domain-containing protein</fullName>
    </recommendedName>
</protein>
<keyword evidence="1" id="KW-0863">Zinc-finger</keyword>
<dbReference type="PANTHER" id="PTHR35391">
    <property type="entry name" value="C2H2-TYPE DOMAIN-CONTAINING PROTEIN-RELATED"/>
    <property type="match status" value="1"/>
</dbReference>
<feature type="compositionally biased region" description="Basic and acidic residues" evidence="2">
    <location>
        <begin position="594"/>
        <end position="607"/>
    </location>
</feature>
<feature type="region of interest" description="Disordered" evidence="2">
    <location>
        <begin position="673"/>
        <end position="696"/>
    </location>
</feature>
<dbReference type="AlphaFoldDB" id="A0A4Z1FH66"/>
<dbReference type="PANTHER" id="PTHR35391:SF5">
    <property type="entry name" value="DUF6590 DOMAIN-CONTAINING PROTEIN"/>
    <property type="match status" value="1"/>
</dbReference>
<gene>
    <name evidence="4" type="ORF">BPAE_0179g00110</name>
</gene>
<dbReference type="Gene3D" id="3.30.160.60">
    <property type="entry name" value="Classic Zinc Finger"/>
    <property type="match status" value="1"/>
</dbReference>
<evidence type="ECO:0000256" key="2">
    <source>
        <dbReference type="SAM" id="MobiDB-lite"/>
    </source>
</evidence>
<dbReference type="PROSITE" id="PS50157">
    <property type="entry name" value="ZINC_FINGER_C2H2_2"/>
    <property type="match status" value="1"/>
</dbReference>
<reference evidence="4 5" key="1">
    <citation type="submission" date="2017-12" db="EMBL/GenBank/DDBJ databases">
        <title>Comparative genomics of Botrytis spp.</title>
        <authorList>
            <person name="Valero-Jimenez C.A."/>
            <person name="Tapia P."/>
            <person name="Veloso J."/>
            <person name="Silva-Moreno E."/>
            <person name="Staats M."/>
            <person name="Valdes J.H."/>
            <person name="Van Kan J.A.L."/>
        </authorList>
    </citation>
    <scope>NUCLEOTIDE SEQUENCE [LARGE SCALE GENOMIC DNA]</scope>
    <source>
        <strain evidence="4 5">Bp0003</strain>
    </source>
</reference>
<dbReference type="GO" id="GO:0008270">
    <property type="term" value="F:zinc ion binding"/>
    <property type="evidence" value="ECO:0007669"/>
    <property type="project" value="UniProtKB-KW"/>
</dbReference>
<feature type="domain" description="C2H2-type" evidence="3">
    <location>
        <begin position="741"/>
        <end position="764"/>
    </location>
</feature>
<dbReference type="InterPro" id="IPR013087">
    <property type="entry name" value="Znf_C2H2_type"/>
</dbReference>
<keyword evidence="1" id="KW-0862">Zinc</keyword>
<comment type="caution">
    <text evidence="4">The sequence shown here is derived from an EMBL/GenBank/DDBJ whole genome shotgun (WGS) entry which is preliminary data.</text>
</comment>
<proteinExistence type="predicted"/>
<evidence type="ECO:0000313" key="4">
    <source>
        <dbReference type="EMBL" id="TGO22172.1"/>
    </source>
</evidence>
<dbReference type="SMART" id="SM00355">
    <property type="entry name" value="ZnF_C2H2"/>
    <property type="match status" value="6"/>
</dbReference>
<name>A0A4Z1FH66_9HELO</name>
<feature type="region of interest" description="Disordered" evidence="2">
    <location>
        <begin position="588"/>
        <end position="607"/>
    </location>
</feature>
<dbReference type="PROSITE" id="PS00018">
    <property type="entry name" value="EF_HAND_1"/>
    <property type="match status" value="1"/>
</dbReference>
<evidence type="ECO:0000259" key="3">
    <source>
        <dbReference type="PROSITE" id="PS50157"/>
    </source>
</evidence>
<keyword evidence="1" id="KW-0479">Metal-binding</keyword>
<dbReference type="EMBL" id="PQXI01000179">
    <property type="protein sequence ID" value="TGO22172.1"/>
    <property type="molecule type" value="Genomic_DNA"/>
</dbReference>
<dbReference type="Proteomes" id="UP000297910">
    <property type="component" value="Unassembled WGS sequence"/>
</dbReference>
<evidence type="ECO:0000256" key="1">
    <source>
        <dbReference type="PROSITE-ProRule" id="PRU00042"/>
    </source>
</evidence>
<keyword evidence="5" id="KW-1185">Reference proteome</keyword>
<dbReference type="PROSITE" id="PS00028">
    <property type="entry name" value="ZINC_FINGER_C2H2_1"/>
    <property type="match status" value="1"/>
</dbReference>
<dbReference type="InterPro" id="IPR018247">
    <property type="entry name" value="EF_Hand_1_Ca_BS"/>
</dbReference>
<organism evidence="4 5">
    <name type="scientific">Botrytis paeoniae</name>
    <dbReference type="NCBI Taxonomy" id="278948"/>
    <lineage>
        <taxon>Eukaryota</taxon>
        <taxon>Fungi</taxon>
        <taxon>Dikarya</taxon>
        <taxon>Ascomycota</taxon>
        <taxon>Pezizomycotina</taxon>
        <taxon>Leotiomycetes</taxon>
        <taxon>Helotiales</taxon>
        <taxon>Sclerotiniaceae</taxon>
        <taxon>Botrytis</taxon>
    </lineage>
</organism>
<evidence type="ECO:0000313" key="5">
    <source>
        <dbReference type="Proteomes" id="UP000297910"/>
    </source>
</evidence>
<sequence length="837" mass="95857">MGRRYKFGFPSRIVSRRRFQFLAFFRCHELPRIFLERICQPSKIWNDEGEIVECSETIIGLDSDLENIFQEAKDNGIIRGFETLLSQIYVVDESWKQWLSFNTDDKARRNIQFNILELVFKAFPIPYTEISWMSEGFMVLSLWKSFLCRMEALAEGLVNSIFRKTAGQLEMSTTAQKFLIGLSNIPNYYINSELSMVVAFADSLLGQGKHDDALSLFQAILKKGRPGREDITMSVALRISKITRRLNTKSSINDAQNLEHSDAWRVLRDVSEVYPRVSSILKYAYVEEVICHLSHLEDRDTRQRFVASEIIKLLNRESLPYKGSENSRISFFENLQTINQCAEQLKFLMADGAPEFLASKMAQRFPNASVDLIKKISRANWQRFNRIQEMRVMPDIDDLSDAKESLDYRDSGLGSSMKTTSNIPESSNNSVVSYRSFMNNDAKSTTLPQMPETVKSEGQFLCSMCEKTIKGITGEAQYRRHIWADLRPYVCPVKGCDVDSNQLLSRTDFGAHLKEHHATNSLGNKSTERISTLRCPFCDELPAELALIGHICHHLEVESCSIFSHATEEELKQNGLDMTLSDHGTVQEPVQLDPDQKSSQPHEIRRSDEDIREALSTLFKNAWIDTQPITQYTPLNDNNDKLTLKSSTEITDSLVDSFASRDMKGDEALYASNQPASAGSGLSDQDQTHQHHSQLTTITEMSPRTFPSKCPHPKCVFVDNRVYEEHSAWQAHYYRIHEKRFACATCDAKFGTGGEVRRHNRAIHDTKLMEYTCLMPNCQARSIEFNRKHRLKEHKERWHGPYYCSSINCPRGPGHGFKDQTLLNDHLIKAHGHGNYR</sequence>